<dbReference type="PANTHER" id="PTHR16943">
    <property type="entry name" value="2-METHYLCITRATE DEHYDRATASE-RELATED"/>
    <property type="match status" value="1"/>
</dbReference>
<dbReference type="EMBL" id="WBJY01000004">
    <property type="protein sequence ID" value="KAB1646910.1"/>
    <property type="molecule type" value="Genomic_DNA"/>
</dbReference>
<dbReference type="AlphaFoldDB" id="A0A6H9WMD5"/>
<dbReference type="InterPro" id="IPR042183">
    <property type="entry name" value="MmgE/PrpD_sf_1"/>
</dbReference>
<comment type="similarity">
    <text evidence="1">Belongs to the PrpD family.</text>
</comment>
<dbReference type="Pfam" id="PF19305">
    <property type="entry name" value="MmgE_PrpD_C"/>
    <property type="match status" value="1"/>
</dbReference>
<dbReference type="Proteomes" id="UP000431744">
    <property type="component" value="Unassembled WGS sequence"/>
</dbReference>
<dbReference type="InterPro" id="IPR036148">
    <property type="entry name" value="MmgE/PrpD_sf"/>
</dbReference>
<dbReference type="InterPro" id="IPR045337">
    <property type="entry name" value="MmgE_PrpD_C"/>
</dbReference>
<dbReference type="Gene3D" id="3.30.1330.120">
    <property type="entry name" value="2-methylcitrate dehydratase PrpD"/>
    <property type="match status" value="1"/>
</dbReference>
<feature type="domain" description="MmgE/PrpD C-terminal" evidence="3">
    <location>
        <begin position="283"/>
        <end position="439"/>
    </location>
</feature>
<protein>
    <submittedName>
        <fullName evidence="4">MmgE/PrpD family protein</fullName>
    </submittedName>
</protein>
<feature type="domain" description="MmgE/PrpD N-terminal" evidence="2">
    <location>
        <begin position="8"/>
        <end position="252"/>
    </location>
</feature>
<dbReference type="InterPro" id="IPR045336">
    <property type="entry name" value="MmgE_PrpD_N"/>
</dbReference>
<evidence type="ECO:0000256" key="1">
    <source>
        <dbReference type="ARBA" id="ARBA00006174"/>
    </source>
</evidence>
<dbReference type="Pfam" id="PF03972">
    <property type="entry name" value="MmgE_PrpD_N"/>
    <property type="match status" value="1"/>
</dbReference>
<dbReference type="SUPFAM" id="SSF103378">
    <property type="entry name" value="2-methylcitrate dehydratase PrpD"/>
    <property type="match status" value="1"/>
</dbReference>
<dbReference type="RefSeq" id="WP_158030076.1">
    <property type="nucleotide sequence ID" value="NZ_BMHG01000002.1"/>
</dbReference>
<comment type="caution">
    <text evidence="4">The sequence shown here is derived from an EMBL/GenBank/DDBJ whole genome shotgun (WGS) entry which is preliminary data.</text>
</comment>
<name>A0A6H9WMD5_9MICO</name>
<evidence type="ECO:0000259" key="2">
    <source>
        <dbReference type="Pfam" id="PF03972"/>
    </source>
</evidence>
<dbReference type="InterPro" id="IPR042188">
    <property type="entry name" value="MmgE/PrpD_sf_2"/>
</dbReference>
<dbReference type="InterPro" id="IPR005656">
    <property type="entry name" value="MmgE_PrpD"/>
</dbReference>
<dbReference type="PANTHER" id="PTHR16943:SF8">
    <property type="entry name" value="2-METHYLCITRATE DEHYDRATASE"/>
    <property type="match status" value="1"/>
</dbReference>
<evidence type="ECO:0000313" key="5">
    <source>
        <dbReference type="Proteomes" id="UP000431744"/>
    </source>
</evidence>
<reference evidence="4 5" key="1">
    <citation type="submission" date="2019-09" db="EMBL/GenBank/DDBJ databases">
        <title>Phylogeny of genus Pseudoclavibacter and closely related genus.</title>
        <authorList>
            <person name="Li Y."/>
        </authorList>
    </citation>
    <scope>NUCLEOTIDE SEQUENCE [LARGE SCALE GENOMIC DNA]</scope>
    <source>
        <strain evidence="4 5">EGI 60007</strain>
    </source>
</reference>
<dbReference type="OrthoDB" id="9797528at2"/>
<gene>
    <name evidence="4" type="ORF">F8O04_14395</name>
</gene>
<accession>A0A6H9WMD5</accession>
<dbReference type="GO" id="GO:0016829">
    <property type="term" value="F:lyase activity"/>
    <property type="evidence" value="ECO:0007669"/>
    <property type="project" value="InterPro"/>
</dbReference>
<proteinExistence type="inferred from homology"/>
<keyword evidence="5" id="KW-1185">Reference proteome</keyword>
<evidence type="ECO:0000259" key="3">
    <source>
        <dbReference type="Pfam" id="PF19305"/>
    </source>
</evidence>
<evidence type="ECO:0000313" key="4">
    <source>
        <dbReference type="EMBL" id="KAB1646910.1"/>
    </source>
</evidence>
<sequence>MSTPIIDTLASFATSTSYESLPDATVRSTKRVLLDSIGCALGATTTDPGKVTIGIARQLGGPGECSILGTGDRVAITNAVFANGQLVNLLDFDTVMPGGHTPPYIVPTVLGMAEREGASGRELVVATAVALELSARMARAVPRGMGFVEEDGERVFRYAEREGYARLNFGAAAGAGRLRGLTDAQMVNALAHAGHLSQLNTWSRGNFSMPRNLSKYGFAGWQNTGAILAIMLAEGGIMGDVGLLDDGEHGYGEMSGYGGWFPEHLLPGLGEEWGFDEVRFKAYACCTMLHRAIECFEEIVGANRLHPDEIERVTVYASPTVEAVLFQDRSLNNIVDLQFGTPYMMAMVAHGERSGADWQDWNKLTDPRMTAFADRVSVVPHPDYADNEASKVEVLARGETFTAERYGMTAPLDDAQLVDKFRHNAARPLTQQQIDRAVDALEHLEELDDIRHLMTDLTQ</sequence>
<organism evidence="4 5">
    <name type="scientific">Pseudoclavibacter endophyticus</name>
    <dbReference type="NCBI Taxonomy" id="1778590"/>
    <lineage>
        <taxon>Bacteria</taxon>
        <taxon>Bacillati</taxon>
        <taxon>Actinomycetota</taxon>
        <taxon>Actinomycetes</taxon>
        <taxon>Micrococcales</taxon>
        <taxon>Microbacteriaceae</taxon>
        <taxon>Pseudoclavibacter</taxon>
    </lineage>
</organism>
<dbReference type="Gene3D" id="1.10.4100.10">
    <property type="entry name" value="2-methylcitrate dehydratase PrpD"/>
    <property type="match status" value="1"/>
</dbReference>